<organism evidence="2 3">
    <name type="scientific">Syncephalastrum racemosum</name>
    <name type="common">Filamentous fungus</name>
    <dbReference type="NCBI Taxonomy" id="13706"/>
    <lineage>
        <taxon>Eukaryota</taxon>
        <taxon>Fungi</taxon>
        <taxon>Fungi incertae sedis</taxon>
        <taxon>Mucoromycota</taxon>
        <taxon>Mucoromycotina</taxon>
        <taxon>Mucoromycetes</taxon>
        <taxon>Mucorales</taxon>
        <taxon>Syncephalastraceae</taxon>
        <taxon>Syncephalastrum</taxon>
    </lineage>
</organism>
<keyword evidence="3" id="KW-1185">Reference proteome</keyword>
<accession>A0A1X2HFN6</accession>
<dbReference type="STRING" id="13706.A0A1X2HFN6"/>
<reference evidence="2 3" key="1">
    <citation type="submission" date="2016-07" db="EMBL/GenBank/DDBJ databases">
        <title>Pervasive Adenine N6-methylation of Active Genes in Fungi.</title>
        <authorList>
            <consortium name="DOE Joint Genome Institute"/>
            <person name="Mondo S.J."/>
            <person name="Dannebaum R.O."/>
            <person name="Kuo R.C."/>
            <person name="Labutti K."/>
            <person name="Haridas S."/>
            <person name="Kuo A."/>
            <person name="Salamov A."/>
            <person name="Ahrendt S.R."/>
            <person name="Lipzen A."/>
            <person name="Sullivan W."/>
            <person name="Andreopoulos W.B."/>
            <person name="Clum A."/>
            <person name="Lindquist E."/>
            <person name="Daum C."/>
            <person name="Ramamoorthy G.K."/>
            <person name="Gryganskyi A."/>
            <person name="Culley D."/>
            <person name="Magnuson J.K."/>
            <person name="James T.Y."/>
            <person name="O'Malley M.A."/>
            <person name="Stajich J.E."/>
            <person name="Spatafora J.W."/>
            <person name="Visel A."/>
            <person name="Grigoriev I.V."/>
        </authorList>
    </citation>
    <scope>NUCLEOTIDE SEQUENCE [LARGE SCALE GENOMIC DNA]</scope>
    <source>
        <strain evidence="2 3">NRRL 2496</strain>
    </source>
</reference>
<comment type="caution">
    <text evidence="2">The sequence shown here is derived from an EMBL/GenBank/DDBJ whole genome shotgun (WGS) entry which is preliminary data.</text>
</comment>
<dbReference type="InParanoid" id="A0A1X2HFN6"/>
<name>A0A1X2HFN6_SYNRA</name>
<evidence type="ECO:0000313" key="3">
    <source>
        <dbReference type="Proteomes" id="UP000242180"/>
    </source>
</evidence>
<feature type="region of interest" description="Disordered" evidence="1">
    <location>
        <begin position="383"/>
        <end position="408"/>
    </location>
</feature>
<proteinExistence type="predicted"/>
<dbReference type="AlphaFoldDB" id="A0A1X2HFN6"/>
<feature type="compositionally biased region" description="Low complexity" evidence="1">
    <location>
        <begin position="336"/>
        <end position="351"/>
    </location>
</feature>
<dbReference type="Proteomes" id="UP000242180">
    <property type="component" value="Unassembled WGS sequence"/>
</dbReference>
<evidence type="ECO:0008006" key="4">
    <source>
        <dbReference type="Google" id="ProtNLM"/>
    </source>
</evidence>
<dbReference type="EMBL" id="MCGN01000004">
    <property type="protein sequence ID" value="ORY97727.1"/>
    <property type="molecule type" value="Genomic_DNA"/>
</dbReference>
<sequence>MSITSEESLTELQGSREAMQPLYDRLLAPVFTSSADAIEFCRELCAEFGFTVKQEASANKHIYVYCSREGIAESARQNKQQHYQTQQRKRPSKRCDCRWRVVLTEIDTGGWQFRQSSNPAAAEHNHSMMRADELQSAKGWRAEVHDFIANLATRQPEWSTSAIRDAVRQQYPHLVWNERRFYNRLTDERKRTRRQAVVDRVQRLLMLSSQLCAIVAANESWATSVQFDMSRMIDTYRQRLAFEDADDEDFVVDLDPQAIVQEQNTRKKKKLQHEQHIIVPSYTLHIPWSKKRKHSGPGPSVMPNQPLGAPPSPPVPTHWLTAQSSMMAPPPPQPQSLPQQQEPLQHHQAPPGSLPAQQPQNKQQDMMAYQHMQYLDPNVFPPPNMMPYNMQDMYGFERQRHQQRPPPP</sequence>
<dbReference type="OrthoDB" id="5573160at2759"/>
<evidence type="ECO:0000256" key="1">
    <source>
        <dbReference type="SAM" id="MobiDB-lite"/>
    </source>
</evidence>
<evidence type="ECO:0000313" key="2">
    <source>
        <dbReference type="EMBL" id="ORY97727.1"/>
    </source>
</evidence>
<gene>
    <name evidence="2" type="ORF">BCR43DRAFT_504614</name>
</gene>
<feature type="region of interest" description="Disordered" evidence="1">
    <location>
        <begin position="288"/>
        <end position="363"/>
    </location>
</feature>
<protein>
    <recommendedName>
        <fullName evidence="4">FAR1 domain-containing protein</fullName>
    </recommendedName>
</protein>